<reference evidence="1 2" key="1">
    <citation type="submission" date="2018-08" db="EMBL/GenBank/DDBJ databases">
        <title>Genome and evolution of the arbuscular mycorrhizal fungus Diversispora epigaea (formerly Glomus versiforme) and its bacterial endosymbionts.</title>
        <authorList>
            <person name="Sun X."/>
            <person name="Fei Z."/>
            <person name="Harrison M."/>
        </authorList>
    </citation>
    <scope>NUCLEOTIDE SEQUENCE [LARGE SCALE GENOMIC DNA]</scope>
    <source>
        <strain evidence="1 2">IT104</strain>
    </source>
</reference>
<protein>
    <submittedName>
        <fullName evidence="1">Uncharacterized protein</fullName>
    </submittedName>
</protein>
<keyword evidence="2" id="KW-1185">Reference proteome</keyword>
<gene>
    <name evidence="1" type="ORF">Glove_197g39</name>
</gene>
<comment type="caution">
    <text evidence="1">The sequence shown here is derived from an EMBL/GenBank/DDBJ whole genome shotgun (WGS) entry which is preliminary data.</text>
</comment>
<sequence>MNSDILDSFSVVIPENIKDLLTKYEEHTINFESNVSKLSLAINENLFEKGRTEYDF</sequence>
<dbReference type="AlphaFoldDB" id="A0A397IKF6"/>
<accession>A0A397IKF6</accession>
<organism evidence="1 2">
    <name type="scientific">Diversispora epigaea</name>
    <dbReference type="NCBI Taxonomy" id="1348612"/>
    <lineage>
        <taxon>Eukaryota</taxon>
        <taxon>Fungi</taxon>
        <taxon>Fungi incertae sedis</taxon>
        <taxon>Mucoromycota</taxon>
        <taxon>Glomeromycotina</taxon>
        <taxon>Glomeromycetes</taxon>
        <taxon>Diversisporales</taxon>
        <taxon>Diversisporaceae</taxon>
        <taxon>Diversispora</taxon>
    </lineage>
</organism>
<proteinExistence type="predicted"/>
<dbReference type="Proteomes" id="UP000266861">
    <property type="component" value="Unassembled WGS sequence"/>
</dbReference>
<evidence type="ECO:0000313" key="1">
    <source>
        <dbReference type="EMBL" id="RHZ76489.1"/>
    </source>
</evidence>
<dbReference type="EMBL" id="PQFF01000185">
    <property type="protein sequence ID" value="RHZ76489.1"/>
    <property type="molecule type" value="Genomic_DNA"/>
</dbReference>
<name>A0A397IKF6_9GLOM</name>
<evidence type="ECO:0000313" key="2">
    <source>
        <dbReference type="Proteomes" id="UP000266861"/>
    </source>
</evidence>